<dbReference type="InterPro" id="IPR046232">
    <property type="entry name" value="DUF6265"/>
</dbReference>
<sequence>MKYILLFLLSVTIFSCSKSNMHELDFLSGTWQIEGKQQFEKWEKKADGLLGTGYKIEDGKEKLLETLAITYEKGHWIYHATVANQNQGATISFYLNTNVSEVYSFENTEHDFPKKIQYQIVDSNRLKVNVLGEGEKGFTFLLNRVEKENP</sequence>
<dbReference type="RefSeq" id="WP_171596770.1">
    <property type="nucleotide sequence ID" value="NZ_RZNH01000035.1"/>
</dbReference>
<dbReference type="Pfam" id="PF19780">
    <property type="entry name" value="DUF6265"/>
    <property type="match status" value="1"/>
</dbReference>
<evidence type="ECO:0000313" key="2">
    <source>
        <dbReference type="EMBL" id="NOU61512.1"/>
    </source>
</evidence>
<evidence type="ECO:0000259" key="1">
    <source>
        <dbReference type="Pfam" id="PF19780"/>
    </source>
</evidence>
<evidence type="ECO:0000313" key="3">
    <source>
        <dbReference type="Proteomes" id="UP000732105"/>
    </source>
</evidence>
<protein>
    <recommendedName>
        <fullName evidence="1">DUF6265 domain-containing protein</fullName>
    </recommendedName>
</protein>
<name>A0ABX1WZF8_9BACT</name>
<dbReference type="Proteomes" id="UP000732105">
    <property type="component" value="Unassembled WGS sequence"/>
</dbReference>
<proteinExistence type="predicted"/>
<dbReference type="EMBL" id="RZNH01000035">
    <property type="protein sequence ID" value="NOU61512.1"/>
    <property type="molecule type" value="Genomic_DNA"/>
</dbReference>
<feature type="domain" description="DUF6265" evidence="1">
    <location>
        <begin position="25"/>
        <end position="130"/>
    </location>
</feature>
<accession>A0ABX1WZF8</accession>
<dbReference type="PROSITE" id="PS51257">
    <property type="entry name" value="PROKAR_LIPOPROTEIN"/>
    <property type="match status" value="1"/>
</dbReference>
<reference evidence="2 3" key="1">
    <citation type="submission" date="2018-12" db="EMBL/GenBank/DDBJ databases">
        <title>Marinifilum JC070 sp. nov., a marine bacterium isolated from Yongle Blue Hole in the South China Sea.</title>
        <authorList>
            <person name="Fu T."/>
        </authorList>
    </citation>
    <scope>NUCLEOTIDE SEQUENCE [LARGE SCALE GENOMIC DNA]</scope>
    <source>
        <strain evidence="2 3">JC070</strain>
    </source>
</reference>
<gene>
    <name evidence="2" type="ORF">ELS83_17050</name>
</gene>
<keyword evidence="3" id="KW-1185">Reference proteome</keyword>
<organism evidence="2 3">
    <name type="scientific">Marinifilum caeruleilacunae</name>
    <dbReference type="NCBI Taxonomy" id="2499076"/>
    <lineage>
        <taxon>Bacteria</taxon>
        <taxon>Pseudomonadati</taxon>
        <taxon>Bacteroidota</taxon>
        <taxon>Bacteroidia</taxon>
        <taxon>Marinilabiliales</taxon>
        <taxon>Marinifilaceae</taxon>
    </lineage>
</organism>
<comment type="caution">
    <text evidence="2">The sequence shown here is derived from an EMBL/GenBank/DDBJ whole genome shotgun (WGS) entry which is preliminary data.</text>
</comment>